<feature type="chain" id="PRO_5047250142" evidence="1">
    <location>
        <begin position="17"/>
        <end position="209"/>
    </location>
</feature>
<dbReference type="Proteomes" id="UP000640426">
    <property type="component" value="Unassembled WGS sequence"/>
</dbReference>
<comment type="caution">
    <text evidence="2">The sequence shown here is derived from an EMBL/GenBank/DDBJ whole genome shotgun (WGS) entry which is preliminary data.</text>
</comment>
<dbReference type="RefSeq" id="WP_199034772.1">
    <property type="nucleotide sequence ID" value="NZ_JAELXS010000001.1"/>
</dbReference>
<protein>
    <submittedName>
        <fullName evidence="2">CpaD family pilus assembly protein</fullName>
    </submittedName>
</protein>
<feature type="signal peptide" evidence="1">
    <location>
        <begin position="1"/>
        <end position="16"/>
    </location>
</feature>
<evidence type="ECO:0000256" key="1">
    <source>
        <dbReference type="SAM" id="SignalP"/>
    </source>
</evidence>
<dbReference type="PROSITE" id="PS51257">
    <property type="entry name" value="PROKAR_LIPOPROTEIN"/>
    <property type="match status" value="1"/>
</dbReference>
<gene>
    <name evidence="2" type="ORF">JAO74_02825</name>
</gene>
<dbReference type="InterPro" id="IPR019027">
    <property type="entry name" value="Pilus_biogenesis_CpaD-related"/>
</dbReference>
<keyword evidence="3" id="KW-1185">Reference proteome</keyword>
<evidence type="ECO:0000313" key="3">
    <source>
        <dbReference type="Proteomes" id="UP000640426"/>
    </source>
</evidence>
<accession>A0ABS0XL12</accession>
<name>A0ABS0XL12_9SPHN</name>
<organism evidence="2 3">
    <name type="scientific">Sphingomonas mollis</name>
    <dbReference type="NCBI Taxonomy" id="2795726"/>
    <lineage>
        <taxon>Bacteria</taxon>
        <taxon>Pseudomonadati</taxon>
        <taxon>Pseudomonadota</taxon>
        <taxon>Alphaproteobacteria</taxon>
        <taxon>Sphingomonadales</taxon>
        <taxon>Sphingomonadaceae</taxon>
        <taxon>Sphingomonas</taxon>
    </lineage>
</organism>
<sequence length="209" mass="21309">MTTRSLLLACLIPALAVSGCTGTRNRGLESVHQPVVARTDYVLDLQTAGGSLASGEAQRLQGWLAGLRTGYGDRIAIDDPAAGSRDAVAEIVSGFGLLLADDAPVSAGTVAPGTVRIVVSRMRAHVPGCPDWSRDSSVDYEQNTSSGYGCSTNSNLAAMIANPQDLIRGAGASGMADPMTVYKSIDLFRKAAPSGGGGANVKAESAGGK</sequence>
<evidence type="ECO:0000313" key="2">
    <source>
        <dbReference type="EMBL" id="MBJ6120721.1"/>
    </source>
</evidence>
<proteinExistence type="predicted"/>
<reference evidence="3" key="1">
    <citation type="submission" date="2020-12" db="EMBL/GenBank/DDBJ databases">
        <title>Hymenobacter sp.</title>
        <authorList>
            <person name="Kim M.K."/>
        </authorList>
    </citation>
    <scope>NUCLEOTIDE SEQUENCE [LARGE SCALE GENOMIC DNA]</scope>
    <source>
        <strain evidence="3">BT553</strain>
    </source>
</reference>
<dbReference type="Pfam" id="PF09476">
    <property type="entry name" value="Pilus_CpaD"/>
    <property type="match status" value="1"/>
</dbReference>
<keyword evidence="1" id="KW-0732">Signal</keyword>
<dbReference type="EMBL" id="JAELXS010000001">
    <property type="protein sequence ID" value="MBJ6120721.1"/>
    <property type="molecule type" value="Genomic_DNA"/>
</dbReference>